<dbReference type="InterPro" id="IPR002036">
    <property type="entry name" value="YbeY"/>
</dbReference>
<protein>
    <submittedName>
        <fullName evidence="8">Uncharacterized protein</fullName>
    </submittedName>
</protein>
<keyword evidence="6" id="KW-0378">Hydrolase</keyword>
<sequence>MSVIVRNLQRVVGIRVKQFHMDIVHLKRISGYDEFELGVLLVSNEEIKTLNQTYRNHNEVTDVLAFPFHEIPEHLAGSVPEVNDDEKMLGDIVLGVPYILSDAMKHGDDFNSVMLTMVAHGLFHVVGFDHETPEQWTIMYNKELDILKKFNKLTGYKCSPLLGVGHIQGTEY</sequence>
<accession>A0AAV2I2C8</accession>
<dbReference type="GO" id="GO:0006364">
    <property type="term" value="P:rRNA processing"/>
    <property type="evidence" value="ECO:0007669"/>
    <property type="project" value="InterPro"/>
</dbReference>
<dbReference type="GO" id="GO:0004519">
    <property type="term" value="F:endonuclease activity"/>
    <property type="evidence" value="ECO:0007669"/>
    <property type="project" value="UniProtKB-KW"/>
</dbReference>
<gene>
    <name evidence="8" type="ORF">GSLYS_00013767001</name>
</gene>
<evidence type="ECO:0000256" key="3">
    <source>
        <dbReference type="ARBA" id="ARBA00022722"/>
    </source>
</evidence>
<dbReference type="InterPro" id="IPR023091">
    <property type="entry name" value="MetalPrtase_cat_dom_sf_prd"/>
</dbReference>
<dbReference type="Gene3D" id="3.40.390.30">
    <property type="entry name" value="Metalloproteases ('zincins'), catalytic domain"/>
    <property type="match status" value="1"/>
</dbReference>
<dbReference type="SUPFAM" id="SSF55486">
    <property type="entry name" value="Metalloproteases ('zincins'), catalytic domain"/>
    <property type="match status" value="1"/>
</dbReference>
<dbReference type="NCBIfam" id="TIGR00043">
    <property type="entry name" value="rRNA maturation RNase YbeY"/>
    <property type="match status" value="1"/>
</dbReference>
<evidence type="ECO:0000256" key="4">
    <source>
        <dbReference type="ARBA" id="ARBA00022723"/>
    </source>
</evidence>
<keyword evidence="5" id="KW-0255">Endonuclease</keyword>
<dbReference type="HAMAP" id="MF_00009">
    <property type="entry name" value="Endoribonucl_YbeY"/>
    <property type="match status" value="1"/>
</dbReference>
<comment type="caution">
    <text evidence="8">The sequence shown here is derived from an EMBL/GenBank/DDBJ whole genome shotgun (WGS) entry which is preliminary data.</text>
</comment>
<evidence type="ECO:0000256" key="7">
    <source>
        <dbReference type="ARBA" id="ARBA00022833"/>
    </source>
</evidence>
<dbReference type="AlphaFoldDB" id="A0AAV2I2C8"/>
<comment type="cofactor">
    <cofactor evidence="1">
        <name>Zn(2+)</name>
        <dbReference type="ChEBI" id="CHEBI:29105"/>
    </cofactor>
</comment>
<dbReference type="PANTHER" id="PTHR46986">
    <property type="entry name" value="ENDORIBONUCLEASE YBEY, CHLOROPLASTIC"/>
    <property type="match status" value="1"/>
</dbReference>
<keyword evidence="4" id="KW-0479">Metal-binding</keyword>
<dbReference type="Proteomes" id="UP001497497">
    <property type="component" value="Unassembled WGS sequence"/>
</dbReference>
<dbReference type="PANTHER" id="PTHR46986:SF1">
    <property type="entry name" value="ENDORIBONUCLEASE YBEY, CHLOROPLASTIC"/>
    <property type="match status" value="1"/>
</dbReference>
<evidence type="ECO:0000256" key="1">
    <source>
        <dbReference type="ARBA" id="ARBA00001947"/>
    </source>
</evidence>
<evidence type="ECO:0000256" key="2">
    <source>
        <dbReference type="ARBA" id="ARBA00010875"/>
    </source>
</evidence>
<organism evidence="8 9">
    <name type="scientific">Lymnaea stagnalis</name>
    <name type="common">Great pond snail</name>
    <name type="synonym">Helix stagnalis</name>
    <dbReference type="NCBI Taxonomy" id="6523"/>
    <lineage>
        <taxon>Eukaryota</taxon>
        <taxon>Metazoa</taxon>
        <taxon>Spiralia</taxon>
        <taxon>Lophotrochozoa</taxon>
        <taxon>Mollusca</taxon>
        <taxon>Gastropoda</taxon>
        <taxon>Heterobranchia</taxon>
        <taxon>Euthyneura</taxon>
        <taxon>Panpulmonata</taxon>
        <taxon>Hygrophila</taxon>
        <taxon>Lymnaeoidea</taxon>
        <taxon>Lymnaeidae</taxon>
        <taxon>Lymnaea</taxon>
    </lineage>
</organism>
<proteinExistence type="inferred from homology"/>
<dbReference type="GO" id="GO:0004222">
    <property type="term" value="F:metalloendopeptidase activity"/>
    <property type="evidence" value="ECO:0007669"/>
    <property type="project" value="InterPro"/>
</dbReference>
<comment type="similarity">
    <text evidence="2">Belongs to the endoribonuclease YbeY family.</text>
</comment>
<reference evidence="8 9" key="1">
    <citation type="submission" date="2024-04" db="EMBL/GenBank/DDBJ databases">
        <authorList>
            <consortium name="Genoscope - CEA"/>
            <person name="William W."/>
        </authorList>
    </citation>
    <scope>NUCLEOTIDE SEQUENCE [LARGE SCALE GENOMIC DNA]</scope>
</reference>
<evidence type="ECO:0000313" key="8">
    <source>
        <dbReference type="EMBL" id="CAL1540034.1"/>
    </source>
</evidence>
<keyword evidence="9" id="KW-1185">Reference proteome</keyword>
<keyword evidence="3" id="KW-0540">Nuclease</keyword>
<dbReference type="GO" id="GO:0046872">
    <property type="term" value="F:metal ion binding"/>
    <property type="evidence" value="ECO:0007669"/>
    <property type="project" value="UniProtKB-KW"/>
</dbReference>
<evidence type="ECO:0000256" key="6">
    <source>
        <dbReference type="ARBA" id="ARBA00022801"/>
    </source>
</evidence>
<keyword evidence="7" id="KW-0862">Zinc</keyword>
<evidence type="ECO:0000256" key="5">
    <source>
        <dbReference type="ARBA" id="ARBA00022759"/>
    </source>
</evidence>
<evidence type="ECO:0000313" key="9">
    <source>
        <dbReference type="Proteomes" id="UP001497497"/>
    </source>
</evidence>
<dbReference type="Pfam" id="PF02130">
    <property type="entry name" value="YbeY"/>
    <property type="match status" value="1"/>
</dbReference>
<dbReference type="EMBL" id="CAXITT010000367">
    <property type="protein sequence ID" value="CAL1540034.1"/>
    <property type="molecule type" value="Genomic_DNA"/>
</dbReference>
<name>A0AAV2I2C8_LYMST</name>